<evidence type="ECO:0000256" key="1">
    <source>
        <dbReference type="ARBA" id="ARBA00000085"/>
    </source>
</evidence>
<dbReference type="PROSITE" id="PS50894">
    <property type="entry name" value="HPT"/>
    <property type="match status" value="1"/>
</dbReference>
<dbReference type="FunFam" id="3.30.565.10:FF:000016">
    <property type="entry name" value="Chemotaxis protein CheA, putative"/>
    <property type="match status" value="1"/>
</dbReference>
<comment type="function">
    <text evidence="8">Involved in the transmission of sensory signals from the chemoreceptors to the flagellar motors. CheA is autophosphorylated; it can transfer its phosphate group to either CheB or CheY.</text>
</comment>
<accession>A0A251XAD6</accession>
<dbReference type="PROSITE" id="PS50109">
    <property type="entry name" value="HIS_KIN"/>
    <property type="match status" value="1"/>
</dbReference>
<evidence type="ECO:0000256" key="5">
    <source>
        <dbReference type="ARBA" id="ARBA00022679"/>
    </source>
</evidence>
<dbReference type="InterPro" id="IPR002545">
    <property type="entry name" value="CheW-lke_dom"/>
</dbReference>
<evidence type="ECO:0000256" key="6">
    <source>
        <dbReference type="ARBA" id="ARBA00022777"/>
    </source>
</evidence>
<keyword evidence="6" id="KW-0418">Kinase</keyword>
<evidence type="ECO:0000313" key="18">
    <source>
        <dbReference type="Proteomes" id="UP000194798"/>
    </source>
</evidence>
<evidence type="ECO:0000256" key="2">
    <source>
        <dbReference type="ARBA" id="ARBA00012438"/>
    </source>
</evidence>
<dbReference type="InterPro" id="IPR036890">
    <property type="entry name" value="HATPase_C_sf"/>
</dbReference>
<dbReference type="InterPro" id="IPR036061">
    <property type="entry name" value="CheW-like_dom_sf"/>
</dbReference>
<evidence type="ECO:0000259" key="16">
    <source>
        <dbReference type="PROSITE" id="PS50894"/>
    </source>
</evidence>
<dbReference type="GO" id="GO:0005737">
    <property type="term" value="C:cytoplasm"/>
    <property type="evidence" value="ECO:0007669"/>
    <property type="project" value="InterPro"/>
</dbReference>
<dbReference type="InterPro" id="IPR004358">
    <property type="entry name" value="Sig_transdc_His_kin-like_C"/>
</dbReference>
<keyword evidence="5" id="KW-0808">Transferase</keyword>
<dbReference type="SMART" id="SM01231">
    <property type="entry name" value="H-kinase_dim"/>
    <property type="match status" value="1"/>
</dbReference>
<feature type="domain" description="Histidine kinase" evidence="13">
    <location>
        <begin position="1921"/>
        <end position="2154"/>
    </location>
</feature>
<name>A0A251XAD6_9GAMM</name>
<evidence type="ECO:0000259" key="13">
    <source>
        <dbReference type="PROSITE" id="PS50109"/>
    </source>
</evidence>
<feature type="region of interest" description="Disordered" evidence="12">
    <location>
        <begin position="621"/>
        <end position="652"/>
    </location>
</feature>
<dbReference type="InterPro" id="IPR036641">
    <property type="entry name" value="HPT_dom_sf"/>
</dbReference>
<dbReference type="GO" id="GO:0000155">
    <property type="term" value="F:phosphorelay sensor kinase activity"/>
    <property type="evidence" value="ECO:0007669"/>
    <property type="project" value="InterPro"/>
</dbReference>
<dbReference type="SMART" id="SM00073">
    <property type="entry name" value="HPT"/>
    <property type="match status" value="1"/>
</dbReference>
<dbReference type="EC" id="2.7.13.3" evidence="2"/>
<dbReference type="InterPro" id="IPR051315">
    <property type="entry name" value="Bact_Chemotaxis_CheA"/>
</dbReference>
<comment type="catalytic activity">
    <reaction evidence="1">
        <text>ATP + protein L-histidine = ADP + protein N-phospho-L-histidine.</text>
        <dbReference type="EC" id="2.7.13.3"/>
    </reaction>
</comment>
<dbReference type="InterPro" id="IPR004105">
    <property type="entry name" value="CheA-like_dim"/>
</dbReference>
<dbReference type="Pfam" id="PF00072">
    <property type="entry name" value="Response_reg"/>
    <property type="match status" value="1"/>
</dbReference>
<feature type="domain" description="CheW-like" evidence="15">
    <location>
        <begin position="2156"/>
        <end position="2293"/>
    </location>
</feature>
<dbReference type="PANTHER" id="PTHR43395:SF8">
    <property type="entry name" value="HISTIDINE KINASE"/>
    <property type="match status" value="1"/>
</dbReference>
<feature type="compositionally biased region" description="Acidic residues" evidence="12">
    <location>
        <begin position="572"/>
        <end position="583"/>
    </location>
</feature>
<sequence>MFKSEYLENLQQHLAAESHQLYDALATLADVDSDTAAQQHALHQAQHYLQQLEASADRLRLHALQKICLRMQNQLSEFPSEITPRLARCRDMERWPQHISHYLVSPEDERVRLRLLQATGLFNDHESIGLSEELAEDITHLEHPPLTEDSPPIPTDNILLLETDLDTLAEEAPNELLLAKEDSELDWEEARAVPELEMPNDAHEKLLSLAQAEEAQTENNAAEEAFSEKLFHAQVDDLLEEDMPTRPELDMPALADTEESTEKEDDTPHVNLSLDSSESNRVLDDLVFDDIDLQKYWPAEEEHSIEDLLEHDDTADLHDEGLNDLPVILPDEQLDALIDEVSFADPSQEHLMLDEQLLTPEKTDISSSENHEEDVNRRLTRNKFEQLSNHIVSISDELAQNLQQFVTQDEDSEDFLNAVEYYTNHIQGLWELAEAAQLKGVQEVCTLINDNFFELSAQSQTTRFAAHDLLAQTPHLLLDYLQTPRESAPHLIKQLQHPQWPQPLTPEKAEALQKQLIQETIVSKIEYTPSRPTSSATKVVSVVTAVTPVATRAVVVKPAPPENRTPPAEPTNEFDDLDELDDLDDLDDDYINQQIEQNYNFIRADLGDAFIDDDTALASENATVTPNLPATDVTQDDTSDELTNESADDAEIDLPLFSESLLLEQETEQNDIADFPPPESTLENDNDPFIDDSNETDPLETAEITEELTDELASPNEDEPETLEASEALEELGELDALEALEASEALSELGELDALGALEDSETLGELDELPEAIAPSNESDITTNESDWSLTDANTLDVLRQEIAEAMAELEKATHKFLSAEDDSEALLESVEQYTDNVQAISDASERAQIAGITNVCQFINDNFFELSTHGYAIRRAAGPYLSAWPSLLQHYLQQPHIAAPLLVKHLTHVAWPMPLKSEQAHALLSRLTQGQNIDLPLDETPEEQSHPFAPAEAPEPAHTAVLTLTDPDTLQLIIGQLIDSTESLEELRVNLTQPTADTDKFALAEAYTEQVQALWDVADMAKLTGVQAVCEFANNNIMGLAAEEGDIAEETQQLFAEWPGYLLAYLEQTTADSIQALVKQLQHPAWPSPLDDTAAEELQQQLTPTSDLSVTASLPESEPELIVQLADPDTLSLVIGQVVDTQEQTNELLEQLLTSEGDELLTAAATYTESVQGLWETADMAGLTGLQNICSHINDNVMLLASFDTPQRAERKGIFADWLTNVQNYLESPVSGATALLEHLQDSRWPQPLDAEDVPTWRDNLLPTPRQNVASQPQTEFILAAPETLDLVREQLNDMMPELTAALEECVAMETENPALLEAIENYTNQVQALWDAADMAGLQGLQEVCTFVNDNLMAMGAQSVEQRNTLRPYLAAWPSLVLDYLSQPLTGVQPLLAHLQAAEWPQPLDAAQTQHLHALLTQPSSSVEQRAAYETQLATESAYAPTADNESESEAEEEDDSEREPPSELAVDSSGEVSLGSAEALEILTGELQESKDELAEQMAIYLSLESNAPGFAEATENYTDIIMRLHTAAEMLGLEGLQSVCIFLSENVRQLGEKDKAARQKAKKWLELWPEQIMAYLQSPQEHVVALVNNFREPEWARPLSDDTAHHLLNQLMQGSTVEESEEEAAAYARQTEAKPEDVLLTIPGDVNRELLEAYLQEVPQHAADFSEVIQNIIADPQVPDIERAQRIAHTLKGSSNIIGIKGIANIAHHLEDTLEYLAQKRVTPPKELTDTMVAAADCLESMVDALTGQDDPPDNALQVLQSVLDWANQIDKGKLNAPPAAAASAGGSKPAAAPKAKKTEAATTEEKTQDAGGAVAAGSPEQFLRVPTRTVDDLMRLVGELSIAAGQIQERLRHVTGSTRLLIDQSMILQRKTFELENLVDVRGITGVETRYAETAEFDEDFDPLEFEEYNELHSVAHSFIESIADSRELAVSIRTDLAELESMFIQQERLNKEFQATIMTTRMVPVATIVSKLQRNVRQTCRATGKKAELDVLGTDIMIDSDVLDKLGDPLMHILRNSIDHGIEPADERAILGKDESGRIELKFYREGNNIVVSCKDDGAGLNYTNIRYTAIQRGLITETQELSEPELARLILMSGFSTKSGVTQVSGRGVGMDVVHTNIREMKGTLDIISETGHGTQMLIKLPMSLVTVHVLLVRVGQNRYGIPTNHLEQALAAGVSEFHRVGDEVTLKMGKHMYSLKSLADLLGVAGDKPSIEGYEHRPIVLVHEETGVTAVIVDELLDTHDLVMKNMGKYVKNIHGVAGASILGDGSLVPLLDLPQLLRSPMQAAMNSYMAEQGLDPHNLAATPQGIPKVLIVDDSLSVRKSLSILVEDAGFEVLLAKDGVEAIEVMSQNKPNVMLVDMEMPRMNGLELTSHVRANPTTKTMPIFMITSRTTEKHREQARSAGVSAYLTKPYQDTELLDLIDKGLAGKM</sequence>
<feature type="domain" description="Response regulatory" evidence="14">
    <location>
        <begin position="2319"/>
        <end position="2435"/>
    </location>
</feature>
<comment type="caution">
    <text evidence="17">The sequence shown here is derived from an EMBL/GenBank/DDBJ whole genome shotgun (WGS) entry which is preliminary data.</text>
</comment>
<dbReference type="Gene3D" id="1.20.120.160">
    <property type="entry name" value="HPT domain"/>
    <property type="match status" value="1"/>
</dbReference>
<dbReference type="Proteomes" id="UP000194798">
    <property type="component" value="Unassembled WGS sequence"/>
</dbReference>
<dbReference type="SMART" id="SM00260">
    <property type="entry name" value="CheW"/>
    <property type="match status" value="1"/>
</dbReference>
<dbReference type="Gene3D" id="1.10.287.560">
    <property type="entry name" value="Histidine kinase CheA-like, homodimeric domain"/>
    <property type="match status" value="1"/>
</dbReference>
<evidence type="ECO:0000256" key="9">
    <source>
        <dbReference type="PROSITE-ProRule" id="PRU00110"/>
    </source>
</evidence>
<evidence type="ECO:0000256" key="10">
    <source>
        <dbReference type="PROSITE-ProRule" id="PRU00169"/>
    </source>
</evidence>
<dbReference type="InterPro" id="IPR001789">
    <property type="entry name" value="Sig_transdc_resp-reg_receiver"/>
</dbReference>
<dbReference type="SUPFAM" id="SSF55874">
    <property type="entry name" value="ATPase domain of HSP90 chaperone/DNA topoisomerase II/histidine kinase"/>
    <property type="match status" value="1"/>
</dbReference>
<dbReference type="Gene3D" id="2.30.30.40">
    <property type="entry name" value="SH3 Domains"/>
    <property type="match status" value="1"/>
</dbReference>
<feature type="region of interest" description="Disordered" evidence="12">
    <location>
        <begin position="671"/>
        <end position="696"/>
    </location>
</feature>
<dbReference type="Gene3D" id="3.30.565.10">
    <property type="entry name" value="Histidine kinase-like ATPase, C-terminal domain"/>
    <property type="match status" value="1"/>
</dbReference>
<dbReference type="RefSeq" id="WP_086486871.1">
    <property type="nucleotide sequence ID" value="NZ_MSLT01000006.1"/>
</dbReference>
<evidence type="ECO:0000259" key="14">
    <source>
        <dbReference type="PROSITE" id="PS50110"/>
    </source>
</evidence>
<gene>
    <name evidence="17" type="ORF">TPSD3_01745</name>
</gene>
<keyword evidence="4 10" id="KW-0597">Phosphoprotein</keyword>
<feature type="modified residue" description="4-aspartylphosphate" evidence="10">
    <location>
        <position position="2368"/>
    </location>
</feature>
<dbReference type="InterPro" id="IPR005467">
    <property type="entry name" value="His_kinase_dom"/>
</dbReference>
<protein>
    <recommendedName>
        <fullName evidence="3">Chemotaxis protein CheA</fullName>
        <ecNumber evidence="2">2.7.13.3</ecNumber>
    </recommendedName>
</protein>
<feature type="compositionally biased region" description="Acidic residues" evidence="12">
    <location>
        <begin position="682"/>
        <end position="696"/>
    </location>
</feature>
<evidence type="ECO:0000256" key="8">
    <source>
        <dbReference type="ARBA" id="ARBA00035100"/>
    </source>
</evidence>
<proteinExistence type="predicted"/>
<dbReference type="InterPro" id="IPR037006">
    <property type="entry name" value="CheA-like_homodim_sf"/>
</dbReference>
<dbReference type="GO" id="GO:0006935">
    <property type="term" value="P:chemotaxis"/>
    <property type="evidence" value="ECO:0007669"/>
    <property type="project" value="InterPro"/>
</dbReference>
<dbReference type="InterPro" id="IPR008207">
    <property type="entry name" value="Sig_transdc_His_kin_Hpt_dom"/>
</dbReference>
<dbReference type="SUPFAM" id="SSF50341">
    <property type="entry name" value="CheW-like"/>
    <property type="match status" value="1"/>
</dbReference>
<evidence type="ECO:0000256" key="7">
    <source>
        <dbReference type="ARBA" id="ARBA00023012"/>
    </source>
</evidence>
<dbReference type="InterPro" id="IPR003594">
    <property type="entry name" value="HATPase_dom"/>
</dbReference>
<reference evidence="17 18" key="1">
    <citation type="submission" date="2016-12" db="EMBL/GenBank/DDBJ databases">
        <title>Thioflexothrix psekupsii D3 genome sequencing and assembly.</title>
        <authorList>
            <person name="Fomenkov A."/>
            <person name="Vincze T."/>
            <person name="Grabovich M."/>
            <person name="Anton B.P."/>
            <person name="Dubinina G."/>
            <person name="Orlova M."/>
            <person name="Belousova E."/>
            <person name="Roberts R.J."/>
        </authorList>
    </citation>
    <scope>NUCLEOTIDE SEQUENCE [LARGE SCALE GENOMIC DNA]</scope>
    <source>
        <strain evidence="17">D3</strain>
    </source>
</reference>
<evidence type="ECO:0000256" key="4">
    <source>
        <dbReference type="ARBA" id="ARBA00022553"/>
    </source>
</evidence>
<feature type="region of interest" description="Disordered" evidence="12">
    <location>
        <begin position="1438"/>
        <end position="1477"/>
    </location>
</feature>
<feature type="compositionally biased region" description="Acidic residues" evidence="12">
    <location>
        <begin position="256"/>
        <end position="265"/>
    </location>
</feature>
<feature type="domain" description="HPt" evidence="16">
    <location>
        <begin position="1649"/>
        <end position="1752"/>
    </location>
</feature>
<dbReference type="Pfam" id="PF01627">
    <property type="entry name" value="Hpt"/>
    <property type="match status" value="1"/>
</dbReference>
<evidence type="ECO:0000313" key="17">
    <source>
        <dbReference type="EMBL" id="OUD15278.1"/>
    </source>
</evidence>
<feature type="compositionally biased region" description="Pro residues" evidence="12">
    <location>
        <begin position="558"/>
        <end position="569"/>
    </location>
</feature>
<feature type="region of interest" description="Disordered" evidence="12">
    <location>
        <begin position="1782"/>
        <end position="1826"/>
    </location>
</feature>
<feature type="coiled-coil region" evidence="11">
    <location>
        <begin position="798"/>
        <end position="825"/>
    </location>
</feature>
<keyword evidence="7" id="KW-0902">Two-component regulatory system</keyword>
<dbReference type="OrthoDB" id="9803176at2"/>
<dbReference type="PROSITE" id="PS50110">
    <property type="entry name" value="RESPONSE_REGULATORY"/>
    <property type="match status" value="1"/>
</dbReference>
<organism evidence="17 18">
    <name type="scientific">Thioflexithrix psekupsensis</name>
    <dbReference type="NCBI Taxonomy" id="1570016"/>
    <lineage>
        <taxon>Bacteria</taxon>
        <taxon>Pseudomonadati</taxon>
        <taxon>Pseudomonadota</taxon>
        <taxon>Gammaproteobacteria</taxon>
        <taxon>Thiotrichales</taxon>
        <taxon>Thioflexithrix</taxon>
    </lineage>
</organism>
<dbReference type="PANTHER" id="PTHR43395">
    <property type="entry name" value="SENSOR HISTIDINE KINASE CHEA"/>
    <property type="match status" value="1"/>
</dbReference>
<evidence type="ECO:0000256" key="12">
    <source>
        <dbReference type="SAM" id="MobiDB-lite"/>
    </source>
</evidence>
<dbReference type="Pfam" id="PF02518">
    <property type="entry name" value="HATPase_c"/>
    <property type="match status" value="1"/>
</dbReference>
<evidence type="ECO:0000256" key="11">
    <source>
        <dbReference type="SAM" id="Coils"/>
    </source>
</evidence>
<feature type="compositionally biased region" description="Acidic residues" evidence="12">
    <location>
        <begin position="634"/>
        <end position="652"/>
    </location>
</feature>
<feature type="compositionally biased region" description="Low complexity" evidence="12">
    <location>
        <begin position="1783"/>
        <end position="1800"/>
    </location>
</feature>
<feature type="compositionally biased region" description="Basic and acidic residues" evidence="12">
    <location>
        <begin position="1803"/>
        <end position="1815"/>
    </location>
</feature>
<dbReference type="SUPFAM" id="SSF47226">
    <property type="entry name" value="Histidine-containing phosphotransfer domain, HPT domain"/>
    <property type="match status" value="1"/>
</dbReference>
<evidence type="ECO:0000259" key="15">
    <source>
        <dbReference type="PROSITE" id="PS50851"/>
    </source>
</evidence>
<dbReference type="Pfam" id="PF01584">
    <property type="entry name" value="CheW"/>
    <property type="match status" value="1"/>
</dbReference>
<feature type="region of interest" description="Disordered" evidence="12">
    <location>
        <begin position="557"/>
        <end position="583"/>
    </location>
</feature>
<dbReference type="PROSITE" id="PS50851">
    <property type="entry name" value="CHEW"/>
    <property type="match status" value="1"/>
</dbReference>
<dbReference type="SMART" id="SM00387">
    <property type="entry name" value="HATPase_c"/>
    <property type="match status" value="1"/>
</dbReference>
<evidence type="ECO:0000256" key="3">
    <source>
        <dbReference type="ARBA" id="ARBA00021495"/>
    </source>
</evidence>
<dbReference type="SUPFAM" id="SSF52172">
    <property type="entry name" value="CheY-like"/>
    <property type="match status" value="1"/>
</dbReference>
<dbReference type="SMART" id="SM00448">
    <property type="entry name" value="REC"/>
    <property type="match status" value="1"/>
</dbReference>
<dbReference type="InterPro" id="IPR011006">
    <property type="entry name" value="CheY-like_superfamily"/>
</dbReference>
<dbReference type="EMBL" id="MSLT01000006">
    <property type="protein sequence ID" value="OUD15278.1"/>
    <property type="molecule type" value="Genomic_DNA"/>
</dbReference>
<keyword evidence="11" id="KW-0175">Coiled coil</keyword>
<feature type="modified residue" description="Phosphohistidine" evidence="9">
    <location>
        <position position="1695"/>
    </location>
</feature>
<dbReference type="Gene3D" id="3.40.50.2300">
    <property type="match status" value="1"/>
</dbReference>
<feature type="region of interest" description="Disordered" evidence="12">
    <location>
        <begin position="256"/>
        <end position="276"/>
    </location>
</feature>
<dbReference type="CDD" id="cd00088">
    <property type="entry name" value="HPT"/>
    <property type="match status" value="1"/>
</dbReference>
<dbReference type="PRINTS" id="PR00344">
    <property type="entry name" value="BCTRLSENSOR"/>
</dbReference>
<feature type="compositionally biased region" description="Acidic residues" evidence="12">
    <location>
        <begin position="1449"/>
        <end position="1462"/>
    </location>
</feature>
<keyword evidence="18" id="KW-1185">Reference proteome</keyword>